<dbReference type="STRING" id="1296121.A0A1A6AHL5"/>
<dbReference type="Proteomes" id="UP000078595">
    <property type="component" value="Chromosome 1"/>
</dbReference>
<dbReference type="NCBIfam" id="TIGR01509">
    <property type="entry name" value="HAD-SF-IA-v3"/>
    <property type="match status" value="1"/>
</dbReference>
<dbReference type="InterPro" id="IPR023198">
    <property type="entry name" value="PGP-like_dom2"/>
</dbReference>
<dbReference type="Gene3D" id="1.10.150.240">
    <property type="entry name" value="Putative phosphatase, domain 2"/>
    <property type="match status" value="1"/>
</dbReference>
<dbReference type="AlphaFoldDB" id="A0A1A6AHL5"/>
<dbReference type="SFLD" id="SFLDG01129">
    <property type="entry name" value="C1.5:_HAD__Beta-PGM__Phosphata"/>
    <property type="match status" value="1"/>
</dbReference>
<reference evidence="1" key="1">
    <citation type="submission" date="2013-07" db="EMBL/GenBank/DDBJ databases">
        <title>The Genome Sequence of Cryptococcus dejecticola CBS10117.</title>
        <authorList>
            <consortium name="The Broad Institute Genome Sequencing Platform"/>
            <person name="Cuomo C."/>
            <person name="Litvintseva A."/>
            <person name="Chen Y."/>
            <person name="Heitman J."/>
            <person name="Sun S."/>
            <person name="Springer D."/>
            <person name="Dromer F."/>
            <person name="Young S.K."/>
            <person name="Zeng Q."/>
            <person name="Gargeya S."/>
            <person name="Fitzgerald M."/>
            <person name="Abouelleil A."/>
            <person name="Alvarado L."/>
            <person name="Berlin A.M."/>
            <person name="Chapman S.B."/>
            <person name="Dewar J."/>
            <person name="Goldberg J."/>
            <person name="Griggs A."/>
            <person name="Gujja S."/>
            <person name="Hansen M."/>
            <person name="Howarth C."/>
            <person name="Imamovic A."/>
            <person name="Larimer J."/>
            <person name="McCowan C."/>
            <person name="Murphy C."/>
            <person name="Pearson M."/>
            <person name="Priest M."/>
            <person name="Roberts A."/>
            <person name="Saif S."/>
            <person name="Shea T."/>
            <person name="Sykes S."/>
            <person name="Wortman J."/>
            <person name="Nusbaum C."/>
            <person name="Birren B."/>
        </authorList>
    </citation>
    <scope>NUCLEOTIDE SEQUENCE [LARGE SCALE GENOMIC DNA]</scope>
    <source>
        <strain evidence="1">CBS 10117</strain>
    </source>
</reference>
<dbReference type="PANTHER" id="PTHR43481">
    <property type="entry name" value="FRUCTOSE-1-PHOSPHATE PHOSPHATASE"/>
    <property type="match status" value="1"/>
</dbReference>
<dbReference type="EMBL" id="CP144530">
    <property type="protein sequence ID" value="WWC58826.1"/>
    <property type="molecule type" value="Genomic_DNA"/>
</dbReference>
<dbReference type="GeneID" id="28965078"/>
<dbReference type="InterPro" id="IPR051806">
    <property type="entry name" value="HAD-like_SPP"/>
</dbReference>
<dbReference type="KEGG" id="kdj:28965078"/>
<protein>
    <submittedName>
        <fullName evidence="1">Glycerol-1-phosphatase</fullName>
    </submittedName>
</protein>
<reference evidence="2" key="3">
    <citation type="submission" date="2024-02" db="EMBL/GenBank/DDBJ databases">
        <title>Comparative genomics of Cryptococcus and Kwoniella reveals pathogenesis evolution and contrasting modes of karyotype evolution via chromosome fusion or intercentromeric recombination.</title>
        <authorList>
            <person name="Coelho M.A."/>
            <person name="David-Palma M."/>
            <person name="Shea T."/>
            <person name="Bowers K."/>
            <person name="McGinley-Smith S."/>
            <person name="Mohammad A.W."/>
            <person name="Gnirke A."/>
            <person name="Yurkov A.M."/>
            <person name="Nowrousian M."/>
            <person name="Sun S."/>
            <person name="Cuomo C.A."/>
            <person name="Heitman J."/>
        </authorList>
    </citation>
    <scope>NUCLEOTIDE SEQUENCE</scope>
    <source>
        <strain evidence="2">CBS 10117</strain>
    </source>
</reference>
<name>A0A1A6AHL5_9TREE</name>
<dbReference type="Gene3D" id="3.40.50.1000">
    <property type="entry name" value="HAD superfamily/HAD-like"/>
    <property type="match status" value="1"/>
</dbReference>
<dbReference type="CDD" id="cd07527">
    <property type="entry name" value="HAD_ScGPP-like"/>
    <property type="match status" value="1"/>
</dbReference>
<dbReference type="Pfam" id="PF00702">
    <property type="entry name" value="Hydrolase"/>
    <property type="match status" value="1"/>
</dbReference>
<accession>A0A1A6AHL5</accession>
<dbReference type="OrthoDB" id="40579at2759"/>
<dbReference type="SFLD" id="SFLDS00003">
    <property type="entry name" value="Haloacid_Dehalogenase"/>
    <property type="match status" value="1"/>
</dbReference>
<sequence>MSGIKTADVRALLFDMDGTLLDSTPAVNATWAYFAREYDLDLHEVLRTSHGVRTIDNMKNWCGITDPVELRDAVELFEGMIVKEAQELQAAGKDGLIALPNVLDLLNKLNTSQIPVWAIVTSATNTYASAALPTAGIPQTPRLITADDVTMGKPHPEPYLAGAKALDVDVKDCIVVEDAPSGVRSGVASGAKVLATCTSHMREQLQGLGAEWIVTDLSKVSLEVQDGRVQLKIDESP</sequence>
<dbReference type="PANTHER" id="PTHR43481:SF4">
    <property type="entry name" value="GLYCEROL-1-PHOSPHATE PHOSPHOHYDROLASE 1-RELATED"/>
    <property type="match status" value="1"/>
</dbReference>
<evidence type="ECO:0000313" key="1">
    <source>
        <dbReference type="EMBL" id="OBR89551.1"/>
    </source>
</evidence>
<dbReference type="GO" id="GO:0050308">
    <property type="term" value="F:sugar-phosphatase activity"/>
    <property type="evidence" value="ECO:0007669"/>
    <property type="project" value="TreeGrafter"/>
</dbReference>
<dbReference type="EMBL" id="KI894027">
    <property type="protein sequence ID" value="OBR89551.1"/>
    <property type="molecule type" value="Genomic_DNA"/>
</dbReference>
<evidence type="ECO:0000313" key="2">
    <source>
        <dbReference type="EMBL" id="WWC58826.1"/>
    </source>
</evidence>
<dbReference type="RefSeq" id="XP_018267393.1">
    <property type="nucleotide sequence ID" value="XM_018404739.1"/>
</dbReference>
<proteinExistence type="predicted"/>
<keyword evidence="3" id="KW-1185">Reference proteome</keyword>
<gene>
    <name evidence="1" type="ORF">I303_01379</name>
    <name evidence="2" type="ORF">I303_101370</name>
</gene>
<reference evidence="2" key="2">
    <citation type="submission" date="2013-07" db="EMBL/GenBank/DDBJ databases">
        <authorList>
            <consortium name="The Broad Institute Genome Sequencing Platform"/>
            <person name="Cuomo C."/>
            <person name="Litvintseva A."/>
            <person name="Chen Y."/>
            <person name="Heitman J."/>
            <person name="Sun S."/>
            <person name="Springer D."/>
            <person name="Dromer F."/>
            <person name="Young S.K."/>
            <person name="Zeng Q."/>
            <person name="Gargeya S."/>
            <person name="Fitzgerald M."/>
            <person name="Abouelleil A."/>
            <person name="Alvarado L."/>
            <person name="Berlin A.M."/>
            <person name="Chapman S.B."/>
            <person name="Dewar J."/>
            <person name="Goldberg J."/>
            <person name="Griggs A."/>
            <person name="Gujja S."/>
            <person name="Hansen M."/>
            <person name="Howarth C."/>
            <person name="Imamovic A."/>
            <person name="Larimer J."/>
            <person name="McCowan C."/>
            <person name="Murphy C."/>
            <person name="Pearson M."/>
            <person name="Priest M."/>
            <person name="Roberts A."/>
            <person name="Saif S."/>
            <person name="Shea T."/>
            <person name="Sykes S."/>
            <person name="Wortman J."/>
            <person name="Nusbaum C."/>
            <person name="Birren B."/>
        </authorList>
    </citation>
    <scope>NUCLEOTIDE SEQUENCE</scope>
    <source>
        <strain evidence="2">CBS 10117</strain>
    </source>
</reference>
<dbReference type="InterPro" id="IPR036412">
    <property type="entry name" value="HAD-like_sf"/>
</dbReference>
<dbReference type="InterPro" id="IPR023214">
    <property type="entry name" value="HAD_sf"/>
</dbReference>
<dbReference type="SUPFAM" id="SSF56784">
    <property type="entry name" value="HAD-like"/>
    <property type="match status" value="1"/>
</dbReference>
<dbReference type="InterPro" id="IPR006439">
    <property type="entry name" value="HAD-SF_hydro_IA"/>
</dbReference>
<evidence type="ECO:0000313" key="3">
    <source>
        <dbReference type="Proteomes" id="UP000078595"/>
    </source>
</evidence>
<dbReference type="VEuPathDB" id="FungiDB:I303_01379"/>
<organism evidence="1">
    <name type="scientific">Kwoniella dejecticola CBS 10117</name>
    <dbReference type="NCBI Taxonomy" id="1296121"/>
    <lineage>
        <taxon>Eukaryota</taxon>
        <taxon>Fungi</taxon>
        <taxon>Dikarya</taxon>
        <taxon>Basidiomycota</taxon>
        <taxon>Agaricomycotina</taxon>
        <taxon>Tremellomycetes</taxon>
        <taxon>Tremellales</taxon>
        <taxon>Cryptococcaceae</taxon>
        <taxon>Kwoniella</taxon>
    </lineage>
</organism>